<dbReference type="FunFam" id="3.10.450.40:FF:000002">
    <property type="entry name" value="Amine oxidase"/>
    <property type="match status" value="1"/>
</dbReference>
<comment type="cofactor">
    <cofactor evidence="11">
        <name>Cu cation</name>
        <dbReference type="ChEBI" id="CHEBI:23378"/>
    </cofactor>
    <text evidence="11">Contains 1 topaquinone per subunit.</text>
</comment>
<evidence type="ECO:0000256" key="1">
    <source>
        <dbReference type="ARBA" id="ARBA00001935"/>
    </source>
</evidence>
<dbReference type="SUPFAM" id="SSF49998">
    <property type="entry name" value="Amine oxidase catalytic domain"/>
    <property type="match status" value="1"/>
</dbReference>
<feature type="domain" description="Copper amine oxidase N3-terminal" evidence="13">
    <location>
        <begin position="107"/>
        <end position="205"/>
    </location>
</feature>
<dbReference type="Pfam" id="PF02728">
    <property type="entry name" value="Cu_amine_oxidN3"/>
    <property type="match status" value="1"/>
</dbReference>
<evidence type="ECO:0000256" key="8">
    <source>
        <dbReference type="ARBA" id="ARBA00023157"/>
    </source>
</evidence>
<comment type="caution">
    <text evidence="15">The sequence shown here is derived from an EMBL/GenBank/DDBJ whole genome shotgun (WGS) entry which is preliminary data.</text>
</comment>
<evidence type="ECO:0000259" key="12">
    <source>
        <dbReference type="Pfam" id="PF01179"/>
    </source>
</evidence>
<dbReference type="NCBIfam" id="NF008559">
    <property type="entry name" value="PRK11504.1"/>
    <property type="match status" value="1"/>
</dbReference>
<dbReference type="GO" id="GO:0048038">
    <property type="term" value="F:quinone binding"/>
    <property type="evidence" value="ECO:0007669"/>
    <property type="project" value="InterPro"/>
</dbReference>
<dbReference type="PANTHER" id="PTHR10638">
    <property type="entry name" value="COPPER AMINE OXIDASE"/>
    <property type="match status" value="1"/>
</dbReference>
<comment type="PTM">
    <text evidence="10 11">Topaquinone (TPQ) is generated by copper-dependent autoxidation of a specific tyrosyl residue.</text>
</comment>
<feature type="domain" description="Copper amine oxidase catalytic" evidence="12">
    <location>
        <begin position="229"/>
        <end position="630"/>
    </location>
</feature>
<gene>
    <name evidence="15" type="primary">tynA</name>
    <name evidence="15" type="ORF">HLUCCA11_05490</name>
</gene>
<dbReference type="GO" id="GO:0009308">
    <property type="term" value="P:amine metabolic process"/>
    <property type="evidence" value="ECO:0007669"/>
    <property type="project" value="UniProtKB-UniRule"/>
</dbReference>
<proteinExistence type="inferred from homology"/>
<evidence type="ECO:0000256" key="7">
    <source>
        <dbReference type="ARBA" id="ARBA00023008"/>
    </source>
</evidence>
<protein>
    <recommendedName>
        <fullName evidence="11">Amine oxidase</fullName>
        <ecNumber evidence="11">1.4.3.-</ecNumber>
    </recommendedName>
</protein>
<sequence length="644" mass="72241">MTFVTDRPLSTSVGVSHPLEPLTPDEISAAVAIARAQPSLGDRVRFATVTLKEPPKATVLSFQPGDTIEREAFIILLDNATAKTYEAVVSLSTGEVKSWVHIPGVQPPIMLDEFVECEAAVKASPEFLAAIAKRGITNPDLVMVDPWSAGHYGIADEEGTRLSRALCWVRSSPTDHGYARPIEGVIPVVDLNKMEVIRVEDYGVVPLPPKDGNYTPEYVKNYRTDIKPLEIVQPEGPSFEVKDHEIRWQKWKIRVGFTPREGLVLYDVTYQDGEHERPIFYRASLAEMTVPYGDPAPHHYRKNAFDVGEYGIGSLANSLKLGCDCLGEIYYFDGFITNSKGEVVQIENAICLHEEDFGILWKHVDWRTEQAEVRRSRRLVVSFIATVGNYEYGFYWYFYQDGTIQYEVKLTGVVSTAAVMPGEIPKYGTLIAPQLNAPIHQHIFNVRMDMQVDGGNNSVYEVDIVPEVDEHNPYGNAFYAKSTLLPTEQTAQRLIDPMQGRYWKIVNSSKTNAMGYPTAYKLMPGENTASMARPDASVSQRASYMSKHLWVTPYHEDENYPAGDYPNQHPGGEGLTQWTQRDRPVADTDIVVWYTFAHSHSPRAEDWPIMPVATIGFMLKPLNFFDENPANDVPPSPAKNACCH</sequence>
<dbReference type="STRING" id="1666911.HLUCCA11_05490"/>
<feature type="modified residue" description="2',4',5'-topaquinone" evidence="10">
    <location>
        <position position="390"/>
    </location>
</feature>
<keyword evidence="8" id="KW-1015">Disulfide bond</keyword>
<dbReference type="Pfam" id="PF01179">
    <property type="entry name" value="Cu_amine_oxid"/>
    <property type="match status" value="1"/>
</dbReference>
<evidence type="ECO:0000256" key="6">
    <source>
        <dbReference type="ARBA" id="ARBA00023002"/>
    </source>
</evidence>
<keyword evidence="7 11" id="KW-0186">Copper</keyword>
<dbReference type="PROSITE" id="PS01164">
    <property type="entry name" value="COPPER_AMINE_OXID_1"/>
    <property type="match status" value="1"/>
</dbReference>
<evidence type="ECO:0000259" key="13">
    <source>
        <dbReference type="Pfam" id="PF02728"/>
    </source>
</evidence>
<dbReference type="Gene3D" id="3.10.450.40">
    <property type="match status" value="2"/>
</dbReference>
<dbReference type="InterPro" id="IPR036460">
    <property type="entry name" value="Cu_amine_oxidase_C_sf"/>
</dbReference>
<evidence type="ECO:0000256" key="11">
    <source>
        <dbReference type="RuleBase" id="RU000672"/>
    </source>
</evidence>
<dbReference type="EC" id="1.4.3.-" evidence="11"/>
<dbReference type="EMBL" id="LJZR01000005">
    <property type="protein sequence ID" value="KPQ36620.1"/>
    <property type="molecule type" value="Genomic_DNA"/>
</dbReference>
<dbReference type="Gene3D" id="2.70.98.20">
    <property type="entry name" value="Copper amine oxidase, catalytic domain"/>
    <property type="match status" value="1"/>
</dbReference>
<dbReference type="InterPro" id="IPR015802">
    <property type="entry name" value="Cu_amine_oxidase_N3"/>
</dbReference>
<comment type="similarity">
    <text evidence="2 11">Belongs to the copper/topaquinone oxidase family.</text>
</comment>
<dbReference type="GO" id="GO:0008131">
    <property type="term" value="F:primary methylamine oxidase activity"/>
    <property type="evidence" value="ECO:0007669"/>
    <property type="project" value="InterPro"/>
</dbReference>
<evidence type="ECO:0000256" key="9">
    <source>
        <dbReference type="PIRSR" id="PIRSR600269-50"/>
    </source>
</evidence>
<dbReference type="Proteomes" id="UP000050465">
    <property type="component" value="Unassembled WGS sequence"/>
</dbReference>
<dbReference type="InterPro" id="IPR049948">
    <property type="entry name" value="Cu_Am_ox_TPQ-bd"/>
</dbReference>
<keyword evidence="6 11" id="KW-0560">Oxidoreductase</keyword>
<evidence type="ECO:0000313" key="16">
    <source>
        <dbReference type="Proteomes" id="UP000050465"/>
    </source>
</evidence>
<evidence type="ECO:0000256" key="3">
    <source>
        <dbReference type="ARBA" id="ARBA00011738"/>
    </source>
</evidence>
<feature type="active site" description="Proton acceptor" evidence="9">
    <location>
        <position position="306"/>
    </location>
</feature>
<comment type="subunit">
    <text evidence="3">Homodimer.</text>
</comment>
<evidence type="ECO:0000256" key="4">
    <source>
        <dbReference type="ARBA" id="ARBA00022723"/>
    </source>
</evidence>
<dbReference type="InterPro" id="IPR000269">
    <property type="entry name" value="Cu_amine_oxidase"/>
</dbReference>
<name>A0A0P7YZ75_9CYAN</name>
<evidence type="ECO:0000256" key="5">
    <source>
        <dbReference type="ARBA" id="ARBA00022772"/>
    </source>
</evidence>
<dbReference type="InterPro" id="IPR015798">
    <property type="entry name" value="Cu_amine_oxidase_C"/>
</dbReference>
<dbReference type="InterPro" id="IPR016182">
    <property type="entry name" value="Cu_amine_oxidase_N-reg"/>
</dbReference>
<evidence type="ECO:0000256" key="10">
    <source>
        <dbReference type="PIRSR" id="PIRSR600269-51"/>
    </source>
</evidence>
<dbReference type="SUPFAM" id="SSF54416">
    <property type="entry name" value="Amine oxidase N-terminal region"/>
    <property type="match status" value="2"/>
</dbReference>
<keyword evidence="4 11" id="KW-0479">Metal-binding</keyword>
<evidence type="ECO:0000313" key="15">
    <source>
        <dbReference type="EMBL" id="KPQ36620.1"/>
    </source>
</evidence>
<accession>A0A0P7YZ75</accession>
<evidence type="ECO:0000256" key="2">
    <source>
        <dbReference type="ARBA" id="ARBA00007983"/>
    </source>
</evidence>
<feature type="active site" description="Schiff-base intermediate with substrate; via topaquinone" evidence="9">
    <location>
        <position position="390"/>
    </location>
</feature>
<feature type="domain" description="AGAO-like N2" evidence="14">
    <location>
        <begin position="23"/>
        <end position="98"/>
    </location>
</feature>
<dbReference type="GO" id="GO:0005507">
    <property type="term" value="F:copper ion binding"/>
    <property type="evidence" value="ECO:0007669"/>
    <property type="project" value="InterPro"/>
</dbReference>
<reference evidence="15 16" key="1">
    <citation type="submission" date="2015-09" db="EMBL/GenBank/DDBJ databases">
        <title>Identification and resolution of microdiversity through metagenomic sequencing of parallel consortia.</title>
        <authorList>
            <person name="Nelson W.C."/>
            <person name="Romine M.F."/>
            <person name="Lindemann S.R."/>
        </authorList>
    </citation>
    <scope>NUCLEOTIDE SEQUENCE [LARGE SCALE GENOMIC DNA]</scope>
    <source>
        <strain evidence="15">Ana</strain>
    </source>
</reference>
<dbReference type="PATRIC" id="fig|1666911.3.peg.3303"/>
<evidence type="ECO:0000259" key="14">
    <source>
        <dbReference type="Pfam" id="PF21994"/>
    </source>
</evidence>
<organism evidence="15 16">
    <name type="scientific">Phormidesmis priestleyi Ana</name>
    <dbReference type="NCBI Taxonomy" id="1666911"/>
    <lineage>
        <taxon>Bacteria</taxon>
        <taxon>Bacillati</taxon>
        <taxon>Cyanobacteriota</taxon>
        <taxon>Cyanophyceae</taxon>
        <taxon>Leptolyngbyales</taxon>
        <taxon>Leptolyngbyaceae</taxon>
        <taxon>Phormidesmis</taxon>
    </lineage>
</organism>
<dbReference type="InterPro" id="IPR054157">
    <property type="entry name" value="AGAO-like_N2"/>
</dbReference>
<dbReference type="PANTHER" id="PTHR10638:SF41">
    <property type="entry name" value="AMINE OXIDASE"/>
    <property type="match status" value="1"/>
</dbReference>
<dbReference type="AlphaFoldDB" id="A0A0P7YZ75"/>
<keyword evidence="5 9" id="KW-0801">TPQ</keyword>
<dbReference type="Pfam" id="PF21994">
    <property type="entry name" value="AGAO-like_N2"/>
    <property type="match status" value="1"/>
</dbReference>
<comment type="cofactor">
    <cofactor evidence="1">
        <name>Cu cation</name>
        <dbReference type="ChEBI" id="CHEBI:23378"/>
    </cofactor>
</comment>
<dbReference type="FunFam" id="2.70.98.20:FF:000001">
    <property type="entry name" value="Amine oxidase"/>
    <property type="match status" value="1"/>
</dbReference>